<evidence type="ECO:0000259" key="5">
    <source>
        <dbReference type="Pfam" id="PF08240"/>
    </source>
</evidence>
<keyword evidence="2" id="KW-0479">Metal-binding</keyword>
<proteinExistence type="predicted"/>
<dbReference type="Pfam" id="PF00107">
    <property type="entry name" value="ADH_zinc_N"/>
    <property type="match status" value="1"/>
</dbReference>
<evidence type="ECO:0008006" key="8">
    <source>
        <dbReference type="Google" id="ProtNLM"/>
    </source>
</evidence>
<dbReference type="FunFam" id="3.40.50.720:FF:001292">
    <property type="entry name" value="Alcohol dehydrogenase class-P"/>
    <property type="match status" value="1"/>
</dbReference>
<dbReference type="GO" id="GO:0005829">
    <property type="term" value="C:cytosol"/>
    <property type="evidence" value="ECO:0007669"/>
    <property type="project" value="TreeGrafter"/>
</dbReference>
<sequence>MTKKKDTKQPANVCSGIIGYLKVMPLRKPKFNESREVQSKAQSLYNDEYGIASSHYTENYKTEQGQQPLFPRIFGHEAGGVVESGSEGLTELQPDDHVFPVFTGECKECTHCKSEESNMCDLLRINTDRGAMLNDGQSRFSKDGKPIYHFVGAMLNDGQSRFSKDGKPIYHFVGLTRLLPLTKFPFLVAEYGQVRKTSHILTVRNLQSEINGLGATVNVAKPKKGSSIAIFGLGAVGLAAAEGARILGCSRIIGVDLNSNRFEEAKKFGVNEFVNPKDHNKPVQEVIAEMTNGGVDRSVECTGSIQAMISAFECVHDGWGLAVLVGVPNKDDAFKTHPMNFLNERTLKGTFYGNYKPRTDLPGVVEKYMNKELELDKFITHSVSFADINKAFDLMLSGQSIRCVIRMGN</sequence>
<evidence type="ECO:0000256" key="1">
    <source>
        <dbReference type="ARBA" id="ARBA00011738"/>
    </source>
</evidence>
<dbReference type="InterPro" id="IPR013154">
    <property type="entry name" value="ADH-like_N"/>
</dbReference>
<protein>
    <recommendedName>
        <fullName evidence="8">Enoyl reductase (ER) domain-containing protein</fullName>
    </recommendedName>
</protein>
<dbReference type="InterPro" id="IPR036291">
    <property type="entry name" value="NAD(P)-bd_dom_sf"/>
</dbReference>
<comment type="subunit">
    <text evidence="1">Homodimer.</text>
</comment>
<evidence type="ECO:0000259" key="4">
    <source>
        <dbReference type="Pfam" id="PF00107"/>
    </source>
</evidence>
<dbReference type="GO" id="GO:0051903">
    <property type="term" value="F:S-(hydroxymethyl)glutathione dehydrogenase [NAD(P)+] activity"/>
    <property type="evidence" value="ECO:0007669"/>
    <property type="project" value="TreeGrafter"/>
</dbReference>
<feature type="domain" description="Alcohol dehydrogenase-like N-terminal" evidence="5">
    <location>
        <begin position="62"/>
        <end position="123"/>
    </location>
</feature>
<reference evidence="6 7" key="1">
    <citation type="journal article" date="2019" name="G3 (Bethesda)">
        <title>Sequencing of a Wild Apple (Malus baccata) Genome Unravels the Differences Between Cultivated and Wild Apple Species Regarding Disease Resistance and Cold Tolerance.</title>
        <authorList>
            <person name="Chen X."/>
        </authorList>
    </citation>
    <scope>NUCLEOTIDE SEQUENCE [LARGE SCALE GENOMIC DNA]</scope>
    <source>
        <strain evidence="7">cv. Shandingzi</strain>
        <tissue evidence="6">Leaves</tissue>
    </source>
</reference>
<dbReference type="STRING" id="106549.A0A540NR64"/>
<dbReference type="Gene3D" id="3.40.50.720">
    <property type="entry name" value="NAD(P)-binding Rossmann-like Domain"/>
    <property type="match status" value="1"/>
</dbReference>
<evidence type="ECO:0000313" key="6">
    <source>
        <dbReference type="EMBL" id="TQE13536.1"/>
    </source>
</evidence>
<evidence type="ECO:0000256" key="3">
    <source>
        <dbReference type="ARBA" id="ARBA00022833"/>
    </source>
</evidence>
<accession>A0A540NR64</accession>
<feature type="domain" description="Alcohol dehydrogenase-like C-terminal" evidence="4">
    <location>
        <begin position="235"/>
        <end position="366"/>
    </location>
</feature>
<dbReference type="PANTHER" id="PTHR43880:SF26">
    <property type="entry name" value="ALCOHOL DEHYDROGENASE CLASS-P"/>
    <property type="match status" value="1"/>
</dbReference>
<dbReference type="Gene3D" id="3.90.180.10">
    <property type="entry name" value="Medium-chain alcohol dehydrogenases, catalytic domain"/>
    <property type="match status" value="2"/>
</dbReference>
<keyword evidence="3" id="KW-0862">Zinc</keyword>
<evidence type="ECO:0000256" key="2">
    <source>
        <dbReference type="ARBA" id="ARBA00022723"/>
    </source>
</evidence>
<comment type="caution">
    <text evidence="6">The sequence shown here is derived from an EMBL/GenBank/DDBJ whole genome shotgun (WGS) entry which is preliminary data.</text>
</comment>
<dbReference type="SUPFAM" id="SSF51735">
    <property type="entry name" value="NAD(P)-binding Rossmann-fold domains"/>
    <property type="match status" value="1"/>
</dbReference>
<dbReference type="PANTHER" id="PTHR43880">
    <property type="entry name" value="ALCOHOL DEHYDROGENASE"/>
    <property type="match status" value="1"/>
</dbReference>
<dbReference type="GO" id="GO:0046294">
    <property type="term" value="P:formaldehyde catabolic process"/>
    <property type="evidence" value="ECO:0007669"/>
    <property type="project" value="TreeGrafter"/>
</dbReference>
<keyword evidence="7" id="KW-1185">Reference proteome</keyword>
<name>A0A540NR64_MALBA</name>
<dbReference type="GO" id="GO:0008270">
    <property type="term" value="F:zinc ion binding"/>
    <property type="evidence" value="ECO:0007669"/>
    <property type="project" value="TreeGrafter"/>
</dbReference>
<dbReference type="Proteomes" id="UP000315295">
    <property type="component" value="Unassembled WGS sequence"/>
</dbReference>
<dbReference type="SUPFAM" id="SSF50129">
    <property type="entry name" value="GroES-like"/>
    <property type="match status" value="2"/>
</dbReference>
<dbReference type="Pfam" id="PF08240">
    <property type="entry name" value="ADH_N"/>
    <property type="match status" value="1"/>
</dbReference>
<evidence type="ECO:0000313" key="7">
    <source>
        <dbReference type="Proteomes" id="UP000315295"/>
    </source>
</evidence>
<dbReference type="EMBL" id="VIEB01000010">
    <property type="protein sequence ID" value="TQE13536.1"/>
    <property type="molecule type" value="Genomic_DNA"/>
</dbReference>
<dbReference type="AlphaFoldDB" id="A0A540NR64"/>
<gene>
    <name evidence="6" type="ORF">C1H46_000867</name>
</gene>
<organism evidence="6 7">
    <name type="scientific">Malus baccata</name>
    <name type="common">Siberian crab apple</name>
    <name type="synonym">Pyrus baccata</name>
    <dbReference type="NCBI Taxonomy" id="106549"/>
    <lineage>
        <taxon>Eukaryota</taxon>
        <taxon>Viridiplantae</taxon>
        <taxon>Streptophyta</taxon>
        <taxon>Embryophyta</taxon>
        <taxon>Tracheophyta</taxon>
        <taxon>Spermatophyta</taxon>
        <taxon>Magnoliopsida</taxon>
        <taxon>eudicotyledons</taxon>
        <taxon>Gunneridae</taxon>
        <taxon>Pentapetalae</taxon>
        <taxon>rosids</taxon>
        <taxon>fabids</taxon>
        <taxon>Rosales</taxon>
        <taxon>Rosaceae</taxon>
        <taxon>Amygdaloideae</taxon>
        <taxon>Maleae</taxon>
        <taxon>Malus</taxon>
    </lineage>
</organism>
<dbReference type="InterPro" id="IPR011032">
    <property type="entry name" value="GroES-like_sf"/>
</dbReference>
<dbReference type="InterPro" id="IPR013149">
    <property type="entry name" value="ADH-like_C"/>
</dbReference>